<evidence type="ECO:0000313" key="3">
    <source>
        <dbReference type="Proteomes" id="UP000747542"/>
    </source>
</evidence>
<dbReference type="AlphaFoldDB" id="A0A8J5NCK8"/>
<dbReference type="EMBL" id="JAHLQT010002534">
    <property type="protein sequence ID" value="KAG7177222.1"/>
    <property type="molecule type" value="Genomic_DNA"/>
</dbReference>
<gene>
    <name evidence="2" type="ORF">Hamer_G000488</name>
</gene>
<proteinExistence type="predicted"/>
<accession>A0A8J5NCK8</accession>
<reference evidence="2" key="1">
    <citation type="journal article" date="2021" name="Sci. Adv.">
        <title>The American lobster genome reveals insights on longevity, neural, and immune adaptations.</title>
        <authorList>
            <person name="Polinski J.M."/>
            <person name="Zimin A.V."/>
            <person name="Clark K.F."/>
            <person name="Kohn A.B."/>
            <person name="Sadowski N."/>
            <person name="Timp W."/>
            <person name="Ptitsyn A."/>
            <person name="Khanna P."/>
            <person name="Romanova D.Y."/>
            <person name="Williams P."/>
            <person name="Greenwood S.J."/>
            <person name="Moroz L.L."/>
            <person name="Walt D.R."/>
            <person name="Bodnar A.G."/>
        </authorList>
    </citation>
    <scope>NUCLEOTIDE SEQUENCE</scope>
    <source>
        <strain evidence="2">GMGI-L3</strain>
    </source>
</reference>
<feature type="compositionally biased region" description="Polar residues" evidence="1">
    <location>
        <begin position="76"/>
        <end position="86"/>
    </location>
</feature>
<comment type="caution">
    <text evidence="2">The sequence shown here is derived from an EMBL/GenBank/DDBJ whole genome shotgun (WGS) entry which is preliminary data.</text>
</comment>
<name>A0A8J5NCK8_HOMAM</name>
<keyword evidence="3" id="KW-1185">Reference proteome</keyword>
<sequence>MPPILNPQTSLVVAEAHMGEAGTSHTPHLSSTSHPGTARISAKRNRGSSESLEMSAKAGASSSEMPTDPLPEVSGDETQTKIGAGT</sequence>
<feature type="region of interest" description="Disordered" evidence="1">
    <location>
        <begin position="15"/>
        <end position="86"/>
    </location>
</feature>
<feature type="compositionally biased region" description="Low complexity" evidence="1">
    <location>
        <begin position="22"/>
        <end position="37"/>
    </location>
</feature>
<dbReference type="Proteomes" id="UP000747542">
    <property type="component" value="Unassembled WGS sequence"/>
</dbReference>
<protein>
    <submittedName>
        <fullName evidence="2">Uncharacterized protein</fullName>
    </submittedName>
</protein>
<organism evidence="2 3">
    <name type="scientific">Homarus americanus</name>
    <name type="common">American lobster</name>
    <dbReference type="NCBI Taxonomy" id="6706"/>
    <lineage>
        <taxon>Eukaryota</taxon>
        <taxon>Metazoa</taxon>
        <taxon>Ecdysozoa</taxon>
        <taxon>Arthropoda</taxon>
        <taxon>Crustacea</taxon>
        <taxon>Multicrustacea</taxon>
        <taxon>Malacostraca</taxon>
        <taxon>Eumalacostraca</taxon>
        <taxon>Eucarida</taxon>
        <taxon>Decapoda</taxon>
        <taxon>Pleocyemata</taxon>
        <taxon>Astacidea</taxon>
        <taxon>Nephropoidea</taxon>
        <taxon>Nephropidae</taxon>
        <taxon>Homarus</taxon>
    </lineage>
</organism>
<evidence type="ECO:0000313" key="2">
    <source>
        <dbReference type="EMBL" id="KAG7177222.1"/>
    </source>
</evidence>
<evidence type="ECO:0000256" key="1">
    <source>
        <dbReference type="SAM" id="MobiDB-lite"/>
    </source>
</evidence>